<proteinExistence type="predicted"/>
<evidence type="ECO:0000259" key="4">
    <source>
        <dbReference type="PROSITE" id="PS51736"/>
    </source>
</evidence>
<dbReference type="SMART" id="SM00857">
    <property type="entry name" value="Resolvase"/>
    <property type="match status" value="1"/>
</dbReference>
<keyword evidence="1" id="KW-0238">DNA-binding</keyword>
<evidence type="ECO:0000256" key="2">
    <source>
        <dbReference type="ARBA" id="ARBA00023172"/>
    </source>
</evidence>
<dbReference type="CDD" id="cd03768">
    <property type="entry name" value="SR_ResInv"/>
    <property type="match status" value="1"/>
</dbReference>
<dbReference type="SUPFAM" id="SSF53041">
    <property type="entry name" value="Resolvase-like"/>
    <property type="match status" value="1"/>
</dbReference>
<feature type="compositionally biased region" description="Basic residues" evidence="3">
    <location>
        <begin position="145"/>
        <end position="154"/>
    </location>
</feature>
<dbReference type="OrthoDB" id="8585334at2"/>
<dbReference type="GO" id="GO:0003677">
    <property type="term" value="F:DNA binding"/>
    <property type="evidence" value="ECO:0007669"/>
    <property type="project" value="UniProtKB-KW"/>
</dbReference>
<feature type="region of interest" description="Disordered" evidence="3">
    <location>
        <begin position="130"/>
        <end position="154"/>
    </location>
</feature>
<sequence>MAHIAYYRVSTLGQSITAQREALLKEVGQEGFLKEYQDEGVSGGVAAMSRPGFRQMSESIRAGDTLYVYAIDRLGRDAIDVQSTVGDLIKRSVTVYILGLGPIAKGVGELIVAVLAQVAKMEKDRINERAQDGRAAARDSMAKTGKTHRGKDRLGGRAHKVLPAELKGWRAANGKDGKPASISETAKHFDVSEATVKRYTSTSASA</sequence>
<dbReference type="AlphaFoldDB" id="A0A318GY41"/>
<dbReference type="PROSITE" id="PS51736">
    <property type="entry name" value="RECOMBINASES_3"/>
    <property type="match status" value="1"/>
</dbReference>
<dbReference type="GO" id="GO:0000150">
    <property type="term" value="F:DNA strand exchange activity"/>
    <property type="evidence" value="ECO:0007669"/>
    <property type="project" value="InterPro"/>
</dbReference>
<feature type="compositionally biased region" description="Basic and acidic residues" evidence="3">
    <location>
        <begin position="130"/>
        <end position="141"/>
    </location>
</feature>
<dbReference type="Gene3D" id="3.40.50.1390">
    <property type="entry name" value="Resolvase, N-terminal catalytic domain"/>
    <property type="match status" value="1"/>
</dbReference>
<keyword evidence="2" id="KW-0233">DNA recombination</keyword>
<evidence type="ECO:0000256" key="1">
    <source>
        <dbReference type="ARBA" id="ARBA00023125"/>
    </source>
</evidence>
<evidence type="ECO:0000256" key="3">
    <source>
        <dbReference type="SAM" id="MobiDB-lite"/>
    </source>
</evidence>
<accession>A0A318GY41</accession>
<organism evidence="5 6">
    <name type="scientific">Sphaerotilus hippei</name>
    <dbReference type="NCBI Taxonomy" id="744406"/>
    <lineage>
        <taxon>Bacteria</taxon>
        <taxon>Pseudomonadati</taxon>
        <taxon>Pseudomonadota</taxon>
        <taxon>Betaproteobacteria</taxon>
        <taxon>Burkholderiales</taxon>
        <taxon>Sphaerotilaceae</taxon>
        <taxon>Sphaerotilus</taxon>
    </lineage>
</organism>
<dbReference type="RefSeq" id="WP_110401719.1">
    <property type="nucleotide sequence ID" value="NZ_QJJS01000015.1"/>
</dbReference>
<dbReference type="InterPro" id="IPR006119">
    <property type="entry name" value="Resolv_N"/>
</dbReference>
<dbReference type="InterPro" id="IPR036162">
    <property type="entry name" value="Resolvase-like_N_sf"/>
</dbReference>
<reference evidence="5 6" key="1">
    <citation type="submission" date="2018-05" db="EMBL/GenBank/DDBJ databases">
        <title>Genomic Encyclopedia of Type Strains, Phase IV (KMG-IV): sequencing the most valuable type-strain genomes for metagenomic binning, comparative biology and taxonomic classification.</title>
        <authorList>
            <person name="Goeker M."/>
        </authorList>
    </citation>
    <scope>NUCLEOTIDE SEQUENCE [LARGE SCALE GENOMIC DNA]</scope>
    <source>
        <strain evidence="5 6">DSM 566</strain>
    </source>
</reference>
<gene>
    <name evidence="5" type="ORF">C7444_115109</name>
</gene>
<name>A0A318GY41_9BURK</name>
<evidence type="ECO:0000313" key="6">
    <source>
        <dbReference type="Proteomes" id="UP000247811"/>
    </source>
</evidence>
<dbReference type="EMBL" id="QJJS01000015">
    <property type="protein sequence ID" value="PXW94214.1"/>
    <property type="molecule type" value="Genomic_DNA"/>
</dbReference>
<feature type="domain" description="Resolvase/invertase-type recombinase catalytic" evidence="4">
    <location>
        <begin position="2"/>
        <end position="141"/>
    </location>
</feature>
<dbReference type="PANTHER" id="PTHR30461:SF2">
    <property type="entry name" value="SERINE RECOMBINASE PINE-RELATED"/>
    <property type="match status" value="1"/>
</dbReference>
<comment type="caution">
    <text evidence="5">The sequence shown here is derived from an EMBL/GenBank/DDBJ whole genome shotgun (WGS) entry which is preliminary data.</text>
</comment>
<dbReference type="Proteomes" id="UP000247811">
    <property type="component" value="Unassembled WGS sequence"/>
</dbReference>
<dbReference type="Pfam" id="PF00239">
    <property type="entry name" value="Resolvase"/>
    <property type="match status" value="1"/>
</dbReference>
<evidence type="ECO:0000313" key="5">
    <source>
        <dbReference type="EMBL" id="PXW94214.1"/>
    </source>
</evidence>
<dbReference type="InterPro" id="IPR050639">
    <property type="entry name" value="SSR_resolvase"/>
</dbReference>
<dbReference type="PANTHER" id="PTHR30461">
    <property type="entry name" value="DNA-INVERTASE FROM LAMBDOID PROPHAGE"/>
    <property type="match status" value="1"/>
</dbReference>
<protein>
    <submittedName>
        <fullName evidence="5">Putative DNA-invertase from lambdoid prophage Rac</fullName>
    </submittedName>
</protein>
<keyword evidence="6" id="KW-1185">Reference proteome</keyword>